<evidence type="ECO:0000256" key="3">
    <source>
        <dbReference type="ARBA" id="ARBA00022741"/>
    </source>
</evidence>
<gene>
    <name evidence="8" type="ORF">SARC_12408</name>
</gene>
<dbReference type="InterPro" id="IPR027417">
    <property type="entry name" value="P-loop_NTPase"/>
</dbReference>
<comment type="similarity">
    <text evidence="6">Belongs to the TRAFAC class myosin-kinesin ATPase superfamily. Kinesin family.</text>
</comment>
<dbReference type="GO" id="GO:0051231">
    <property type="term" value="P:spindle elongation"/>
    <property type="evidence" value="ECO:0007669"/>
    <property type="project" value="TreeGrafter"/>
</dbReference>
<dbReference type="InterPro" id="IPR001752">
    <property type="entry name" value="Kinesin_motor_dom"/>
</dbReference>
<keyword evidence="3" id="KW-0547">Nucleotide-binding</keyword>
<dbReference type="PANTHER" id="PTHR47969">
    <property type="entry name" value="CHROMOSOME-ASSOCIATED KINESIN KIF4A-RELATED"/>
    <property type="match status" value="1"/>
</dbReference>
<evidence type="ECO:0000259" key="7">
    <source>
        <dbReference type="PROSITE" id="PS50067"/>
    </source>
</evidence>
<comment type="caution">
    <text evidence="6">Lacks conserved residue(s) required for the propagation of feature annotation.</text>
</comment>
<evidence type="ECO:0000313" key="9">
    <source>
        <dbReference type="Proteomes" id="UP000054560"/>
    </source>
</evidence>
<evidence type="ECO:0000256" key="6">
    <source>
        <dbReference type="PROSITE-ProRule" id="PRU00283"/>
    </source>
</evidence>
<dbReference type="GO" id="GO:0007052">
    <property type="term" value="P:mitotic spindle organization"/>
    <property type="evidence" value="ECO:0007669"/>
    <property type="project" value="TreeGrafter"/>
</dbReference>
<dbReference type="RefSeq" id="XP_014148962.1">
    <property type="nucleotide sequence ID" value="XM_014293487.1"/>
</dbReference>
<feature type="non-terminal residue" evidence="8">
    <location>
        <position position="1"/>
    </location>
</feature>
<dbReference type="GO" id="GO:0005737">
    <property type="term" value="C:cytoplasm"/>
    <property type="evidence" value="ECO:0007669"/>
    <property type="project" value="UniProtKB-SubCell"/>
</dbReference>
<keyword evidence="2" id="KW-0963">Cytoplasm</keyword>
<dbReference type="STRING" id="667725.A0A0L0FEA1"/>
<protein>
    <recommendedName>
        <fullName evidence="7">Kinesin motor domain-containing protein</fullName>
    </recommendedName>
</protein>
<dbReference type="GO" id="GO:0003777">
    <property type="term" value="F:microtubule motor activity"/>
    <property type="evidence" value="ECO:0007669"/>
    <property type="project" value="InterPro"/>
</dbReference>
<reference evidence="8 9" key="1">
    <citation type="submission" date="2011-02" db="EMBL/GenBank/DDBJ databases">
        <title>The Genome Sequence of Sphaeroforma arctica JP610.</title>
        <authorList>
            <consortium name="The Broad Institute Genome Sequencing Platform"/>
            <person name="Russ C."/>
            <person name="Cuomo C."/>
            <person name="Young S.K."/>
            <person name="Zeng Q."/>
            <person name="Gargeya S."/>
            <person name="Alvarado L."/>
            <person name="Berlin A."/>
            <person name="Chapman S.B."/>
            <person name="Chen Z."/>
            <person name="Freedman E."/>
            <person name="Gellesch M."/>
            <person name="Goldberg J."/>
            <person name="Griggs A."/>
            <person name="Gujja S."/>
            <person name="Heilman E."/>
            <person name="Heiman D."/>
            <person name="Howarth C."/>
            <person name="Mehta T."/>
            <person name="Neiman D."/>
            <person name="Pearson M."/>
            <person name="Roberts A."/>
            <person name="Saif S."/>
            <person name="Shea T."/>
            <person name="Shenoy N."/>
            <person name="Sisk P."/>
            <person name="Stolte C."/>
            <person name="Sykes S."/>
            <person name="White J."/>
            <person name="Yandava C."/>
            <person name="Burger G."/>
            <person name="Gray M.W."/>
            <person name="Holland P.W.H."/>
            <person name="King N."/>
            <person name="Lang F.B.F."/>
            <person name="Roger A.J."/>
            <person name="Ruiz-Trillo I."/>
            <person name="Haas B."/>
            <person name="Nusbaum C."/>
            <person name="Birren B."/>
        </authorList>
    </citation>
    <scope>NUCLEOTIDE SEQUENCE [LARGE SCALE GENOMIC DNA]</scope>
    <source>
        <strain evidence="8 9">JP610</strain>
    </source>
</reference>
<feature type="domain" description="Kinesin motor" evidence="7">
    <location>
        <begin position="1"/>
        <end position="60"/>
    </location>
</feature>
<comment type="subcellular location">
    <subcellularLocation>
        <location evidence="1">Cytoplasm</location>
    </subcellularLocation>
</comment>
<evidence type="ECO:0000256" key="5">
    <source>
        <dbReference type="ARBA" id="ARBA00023054"/>
    </source>
</evidence>
<dbReference type="Gene3D" id="3.40.850.10">
    <property type="entry name" value="Kinesin motor domain"/>
    <property type="match status" value="1"/>
</dbReference>
<name>A0A0L0FEA1_9EUKA</name>
<dbReference type="InterPro" id="IPR036961">
    <property type="entry name" value="Kinesin_motor_dom_sf"/>
</dbReference>
<dbReference type="GO" id="GO:0007018">
    <property type="term" value="P:microtubule-based movement"/>
    <property type="evidence" value="ECO:0007669"/>
    <property type="project" value="InterPro"/>
</dbReference>
<keyword evidence="4" id="KW-0067">ATP-binding</keyword>
<evidence type="ECO:0000256" key="4">
    <source>
        <dbReference type="ARBA" id="ARBA00022840"/>
    </source>
</evidence>
<feature type="non-terminal residue" evidence="8">
    <location>
        <position position="60"/>
    </location>
</feature>
<dbReference type="InterPro" id="IPR019821">
    <property type="entry name" value="Kinesin_motor_CS"/>
</dbReference>
<keyword evidence="9" id="KW-1185">Reference proteome</keyword>
<dbReference type="AlphaFoldDB" id="A0A0L0FEA1"/>
<evidence type="ECO:0000256" key="1">
    <source>
        <dbReference type="ARBA" id="ARBA00004496"/>
    </source>
</evidence>
<organism evidence="8 9">
    <name type="scientific">Sphaeroforma arctica JP610</name>
    <dbReference type="NCBI Taxonomy" id="667725"/>
    <lineage>
        <taxon>Eukaryota</taxon>
        <taxon>Ichthyosporea</taxon>
        <taxon>Ichthyophonida</taxon>
        <taxon>Sphaeroforma</taxon>
    </lineage>
</organism>
<dbReference type="GO" id="GO:0008017">
    <property type="term" value="F:microtubule binding"/>
    <property type="evidence" value="ECO:0007669"/>
    <property type="project" value="InterPro"/>
</dbReference>
<dbReference type="InterPro" id="IPR027640">
    <property type="entry name" value="Kinesin-like_fam"/>
</dbReference>
<dbReference type="eggNOG" id="KOG0242">
    <property type="taxonomic scope" value="Eukaryota"/>
</dbReference>
<proteinExistence type="inferred from homology"/>
<dbReference type="Pfam" id="PF00225">
    <property type="entry name" value="Kinesin"/>
    <property type="match status" value="1"/>
</dbReference>
<dbReference type="PROSITE" id="PS50067">
    <property type="entry name" value="KINESIN_MOTOR_2"/>
    <property type="match status" value="1"/>
</dbReference>
<dbReference type="GeneID" id="25912912"/>
<dbReference type="SUPFAM" id="SSF52540">
    <property type="entry name" value="P-loop containing nucleoside triphosphate hydrolases"/>
    <property type="match status" value="1"/>
</dbReference>
<dbReference type="GO" id="GO:0005875">
    <property type="term" value="C:microtubule associated complex"/>
    <property type="evidence" value="ECO:0007669"/>
    <property type="project" value="TreeGrafter"/>
</dbReference>
<dbReference type="PANTHER" id="PTHR47969:SF15">
    <property type="entry name" value="CHROMOSOME-ASSOCIATED KINESIN KIF4A-RELATED"/>
    <property type="match status" value="1"/>
</dbReference>
<dbReference type="EMBL" id="KQ243878">
    <property type="protein sequence ID" value="KNC75060.1"/>
    <property type="molecule type" value="Genomic_DNA"/>
</dbReference>
<dbReference type="Proteomes" id="UP000054560">
    <property type="component" value="Unassembled WGS sequence"/>
</dbReference>
<sequence length="60" mass="6726">VDRTEKSSGRVYRGKLTFVDLAGSEDNRRTGNMGDRMRESGNINKSLLALNNLVTQLNKK</sequence>
<dbReference type="PROSITE" id="PS00411">
    <property type="entry name" value="KINESIN_MOTOR_1"/>
    <property type="match status" value="1"/>
</dbReference>
<dbReference type="OrthoDB" id="3176171at2759"/>
<accession>A0A0L0FEA1</accession>
<evidence type="ECO:0000256" key="2">
    <source>
        <dbReference type="ARBA" id="ARBA00022490"/>
    </source>
</evidence>
<dbReference type="GO" id="GO:0005524">
    <property type="term" value="F:ATP binding"/>
    <property type="evidence" value="ECO:0007669"/>
    <property type="project" value="UniProtKB-KW"/>
</dbReference>
<evidence type="ECO:0000313" key="8">
    <source>
        <dbReference type="EMBL" id="KNC75060.1"/>
    </source>
</evidence>
<keyword evidence="5" id="KW-0175">Coiled coil</keyword>